<dbReference type="OrthoDB" id="9813301at2"/>
<dbReference type="RefSeq" id="WP_094265197.1">
    <property type="nucleotide sequence ID" value="NZ_NOWF01000008.1"/>
</dbReference>
<feature type="region of interest" description="Disordered" evidence="1">
    <location>
        <begin position="1"/>
        <end position="46"/>
    </location>
</feature>
<dbReference type="InterPro" id="IPR052913">
    <property type="entry name" value="Glycopeptide_resist_protein"/>
</dbReference>
<dbReference type="Proteomes" id="UP000215459">
    <property type="component" value="Unassembled WGS sequence"/>
</dbReference>
<sequence length="423" mass="47253">MEENKRHQSLESEGEKGSPATEEPGLEPVEEVDDRSETESAGSGKLRQAGESIIRFFRRLPLVHRIPLRRVGPRNTAIGAAVLTLLLFGAVLVMAMNTIPAATNADSETIREQSEATEKKKPPKPKPLKLILTHEGETWETDLRKMGFDGKENEDFDREKLKDWLKEVKKEVDQPAENAELERFGQSIRPEREGTLMDLEEIEDHWMNDLSDRVNQPQEIPMVPDEPEVTTADLERVDGKRIGRYTTYLNPGNTDRTTNVRLASEAINNRVLNPGEVFSFNKTVGKRTAARGYKPATIIVRGEYSEGLGGGICQTSSTLYNSVDAAGLAVIARFSHSKEVTYVPKGRDATVAWNGPDFRFRNNLSAPILIRSFLKGGTLTVEIYTTPEAWHNPRKVEGAPTEVESTTDSEPNQASEELNREDE</sequence>
<protein>
    <recommendedName>
        <fullName evidence="5">Peptidoglycan binding domain-containing protein</fullName>
    </recommendedName>
</protein>
<accession>A0A235B3W5</accession>
<dbReference type="EMBL" id="NOWF01000008">
    <property type="protein sequence ID" value="OYD07000.1"/>
    <property type="molecule type" value="Genomic_DNA"/>
</dbReference>
<reference evidence="3 4" key="1">
    <citation type="submission" date="2017-07" db="EMBL/GenBank/DDBJ databases">
        <title>The genome sequence of Paludifilum halophilum highlights mechanisms for microbial adaptation to high salt environemnts.</title>
        <authorList>
            <person name="Belbahri L."/>
        </authorList>
    </citation>
    <scope>NUCLEOTIDE SEQUENCE [LARGE SCALE GENOMIC DNA]</scope>
    <source>
        <strain evidence="3 4">DSM 102817</strain>
    </source>
</reference>
<evidence type="ECO:0000256" key="1">
    <source>
        <dbReference type="SAM" id="MobiDB-lite"/>
    </source>
</evidence>
<feature type="transmembrane region" description="Helical" evidence="2">
    <location>
        <begin position="77"/>
        <end position="96"/>
    </location>
</feature>
<evidence type="ECO:0000256" key="2">
    <source>
        <dbReference type="SAM" id="Phobius"/>
    </source>
</evidence>
<evidence type="ECO:0000313" key="3">
    <source>
        <dbReference type="EMBL" id="OYD07000.1"/>
    </source>
</evidence>
<gene>
    <name evidence="3" type="ORF">CHM34_13790</name>
</gene>
<dbReference type="PANTHER" id="PTHR35788">
    <property type="entry name" value="EXPORTED PROTEIN-RELATED"/>
    <property type="match status" value="1"/>
</dbReference>
<dbReference type="AlphaFoldDB" id="A0A235B3W5"/>
<keyword evidence="2" id="KW-0472">Membrane</keyword>
<name>A0A235B3W5_9BACL</name>
<feature type="compositionally biased region" description="Polar residues" evidence="1">
    <location>
        <begin position="403"/>
        <end position="416"/>
    </location>
</feature>
<feature type="region of interest" description="Disordered" evidence="1">
    <location>
        <begin position="105"/>
        <end position="128"/>
    </location>
</feature>
<keyword evidence="2" id="KW-1133">Transmembrane helix</keyword>
<keyword evidence="2" id="KW-0812">Transmembrane</keyword>
<comment type="caution">
    <text evidence="3">The sequence shown here is derived from an EMBL/GenBank/DDBJ whole genome shotgun (WGS) entry which is preliminary data.</text>
</comment>
<feature type="compositionally biased region" description="Acidic residues" evidence="1">
    <location>
        <begin position="24"/>
        <end position="36"/>
    </location>
</feature>
<dbReference type="PANTHER" id="PTHR35788:SF1">
    <property type="entry name" value="EXPORTED PROTEIN"/>
    <property type="match status" value="1"/>
</dbReference>
<feature type="compositionally biased region" description="Basic and acidic residues" evidence="1">
    <location>
        <begin position="1"/>
        <end position="16"/>
    </location>
</feature>
<organism evidence="3 4">
    <name type="scientific">Paludifilum halophilum</name>
    <dbReference type="NCBI Taxonomy" id="1642702"/>
    <lineage>
        <taxon>Bacteria</taxon>
        <taxon>Bacillati</taxon>
        <taxon>Bacillota</taxon>
        <taxon>Bacilli</taxon>
        <taxon>Bacillales</taxon>
        <taxon>Thermoactinomycetaceae</taxon>
        <taxon>Paludifilum</taxon>
    </lineage>
</organism>
<feature type="compositionally biased region" description="Basic and acidic residues" evidence="1">
    <location>
        <begin position="108"/>
        <end position="120"/>
    </location>
</feature>
<evidence type="ECO:0000313" key="4">
    <source>
        <dbReference type="Proteomes" id="UP000215459"/>
    </source>
</evidence>
<feature type="region of interest" description="Disordered" evidence="1">
    <location>
        <begin position="392"/>
        <end position="423"/>
    </location>
</feature>
<evidence type="ECO:0008006" key="5">
    <source>
        <dbReference type="Google" id="ProtNLM"/>
    </source>
</evidence>
<dbReference type="InterPro" id="IPR007391">
    <property type="entry name" value="Vancomycin_resist_VanW"/>
</dbReference>
<keyword evidence="4" id="KW-1185">Reference proteome</keyword>
<proteinExistence type="predicted"/>
<dbReference type="Pfam" id="PF04294">
    <property type="entry name" value="VanW"/>
    <property type="match status" value="1"/>
</dbReference>